<organism evidence="2 3">
    <name type="scientific">Lentithecium fluviatile CBS 122367</name>
    <dbReference type="NCBI Taxonomy" id="1168545"/>
    <lineage>
        <taxon>Eukaryota</taxon>
        <taxon>Fungi</taxon>
        <taxon>Dikarya</taxon>
        <taxon>Ascomycota</taxon>
        <taxon>Pezizomycotina</taxon>
        <taxon>Dothideomycetes</taxon>
        <taxon>Pleosporomycetidae</taxon>
        <taxon>Pleosporales</taxon>
        <taxon>Massarineae</taxon>
        <taxon>Lentitheciaceae</taxon>
        <taxon>Lentithecium</taxon>
    </lineage>
</organism>
<evidence type="ECO:0000256" key="1">
    <source>
        <dbReference type="SAM" id="MobiDB-lite"/>
    </source>
</evidence>
<sequence length="270" mass="30686">MRSWRSSRTEVHASEPKLPSWSKKSLFAKPRPSEEWHEQIDFTAGAHRPSEQKFQWSLVKRHTDHYIKKKGKITQAEIDVKLASLIEQHEARDVAIAACAHAMSPKAVRALLNVELNVAPTTFFGLEMYLQSLIAANHCSPTSVTELEAKWARQLLPYADHGANAAGRYLEGVCFMLRTTDTPNMNVLPDFAILVRRALKTYATRLEGMKLRCQWVAAYGVVAWMTTLAQNTPATTPPGSLMPEHLMDVQFPLWRIWANWRPNIERSVQL</sequence>
<dbReference type="AlphaFoldDB" id="A0A6G1JEL8"/>
<dbReference type="EMBL" id="MU005573">
    <property type="protein sequence ID" value="KAF2688583.1"/>
    <property type="molecule type" value="Genomic_DNA"/>
</dbReference>
<dbReference type="Proteomes" id="UP000799291">
    <property type="component" value="Unassembled WGS sequence"/>
</dbReference>
<dbReference type="OrthoDB" id="109543at2759"/>
<gene>
    <name evidence="2" type="ORF">K458DRAFT_293479</name>
</gene>
<proteinExistence type="predicted"/>
<accession>A0A6G1JEL8</accession>
<evidence type="ECO:0000313" key="3">
    <source>
        <dbReference type="Proteomes" id="UP000799291"/>
    </source>
</evidence>
<feature type="non-terminal residue" evidence="2">
    <location>
        <position position="270"/>
    </location>
</feature>
<keyword evidence="3" id="KW-1185">Reference proteome</keyword>
<feature type="region of interest" description="Disordered" evidence="1">
    <location>
        <begin position="1"/>
        <end position="32"/>
    </location>
</feature>
<name>A0A6G1JEL8_9PLEO</name>
<protein>
    <submittedName>
        <fullName evidence="2">Uncharacterized protein</fullName>
    </submittedName>
</protein>
<evidence type="ECO:0000313" key="2">
    <source>
        <dbReference type="EMBL" id="KAF2688583.1"/>
    </source>
</evidence>
<reference evidence="2" key="1">
    <citation type="journal article" date="2020" name="Stud. Mycol.">
        <title>101 Dothideomycetes genomes: a test case for predicting lifestyles and emergence of pathogens.</title>
        <authorList>
            <person name="Haridas S."/>
            <person name="Albert R."/>
            <person name="Binder M."/>
            <person name="Bloem J."/>
            <person name="Labutti K."/>
            <person name="Salamov A."/>
            <person name="Andreopoulos B."/>
            <person name="Baker S."/>
            <person name="Barry K."/>
            <person name="Bills G."/>
            <person name="Bluhm B."/>
            <person name="Cannon C."/>
            <person name="Castanera R."/>
            <person name="Culley D."/>
            <person name="Daum C."/>
            <person name="Ezra D."/>
            <person name="Gonzalez J."/>
            <person name="Henrissat B."/>
            <person name="Kuo A."/>
            <person name="Liang C."/>
            <person name="Lipzen A."/>
            <person name="Lutzoni F."/>
            <person name="Magnuson J."/>
            <person name="Mondo S."/>
            <person name="Nolan M."/>
            <person name="Ohm R."/>
            <person name="Pangilinan J."/>
            <person name="Park H.-J."/>
            <person name="Ramirez L."/>
            <person name="Alfaro M."/>
            <person name="Sun H."/>
            <person name="Tritt A."/>
            <person name="Yoshinaga Y."/>
            <person name="Zwiers L.-H."/>
            <person name="Turgeon B."/>
            <person name="Goodwin S."/>
            <person name="Spatafora J."/>
            <person name="Crous P."/>
            <person name="Grigoriev I."/>
        </authorList>
    </citation>
    <scope>NUCLEOTIDE SEQUENCE</scope>
    <source>
        <strain evidence="2">CBS 122367</strain>
    </source>
</reference>